<organism evidence="6 7">
    <name type="scientific">Nephila pilipes</name>
    <name type="common">Giant wood spider</name>
    <name type="synonym">Nephila maculata</name>
    <dbReference type="NCBI Taxonomy" id="299642"/>
    <lineage>
        <taxon>Eukaryota</taxon>
        <taxon>Metazoa</taxon>
        <taxon>Ecdysozoa</taxon>
        <taxon>Arthropoda</taxon>
        <taxon>Chelicerata</taxon>
        <taxon>Arachnida</taxon>
        <taxon>Araneae</taxon>
        <taxon>Araneomorphae</taxon>
        <taxon>Entelegynae</taxon>
        <taxon>Araneoidea</taxon>
        <taxon>Nephilidae</taxon>
        <taxon>Nephila</taxon>
    </lineage>
</organism>
<comment type="function">
    <text evidence="4">Subunit of the V1 complex of vacuolar(H+)-ATPase (V-ATPase), a multisubunit enzyme composed of a peripheral complex (V1) that hydrolyzes ATP and a membrane integral complex (V0) that translocates protons. V-ATPase is responsible for acidifying and maintaining the pH of intracellular compartments and in some cell types, is targeted to the plasma membrane, where it is responsible for acidifying the extracellular environment.</text>
</comment>
<keyword evidence="2" id="KW-0813">Transport</keyword>
<proteinExistence type="inferred from homology"/>
<dbReference type="AlphaFoldDB" id="A0A8X6Q910"/>
<name>A0A8X6Q910_NEPPI</name>
<keyword evidence="7" id="KW-1185">Reference proteome</keyword>
<dbReference type="PANTHER" id="PTHR11671">
    <property type="entry name" value="V-TYPE ATP SYNTHASE SUBUNIT D"/>
    <property type="match status" value="1"/>
</dbReference>
<protein>
    <submittedName>
        <fullName evidence="6">V-type proton ATPase subunit D</fullName>
    </submittedName>
</protein>
<comment type="similarity">
    <text evidence="1">Belongs to the V-ATPase D subunit family.</text>
</comment>
<evidence type="ECO:0000256" key="5">
    <source>
        <dbReference type="SAM" id="MobiDB-lite"/>
    </source>
</evidence>
<sequence length="236" mass="27452">MSNSGQDIFPVFPTAMHMQVMKAKLKIAQKGHEILKRKVEVLEMRFRKVGKEIIKIKRLMGDVFKEATFLLAEARFVVGDFNQLVLNAVDKAKLKVMHKTENVAGVPLRIFESYKESGDTHDLTGLAKGGAKLMSIKQTYTNAVEILVELATLQTTFLLLDEVIKSLNRRVNSLEQMYIPKVERTIKYITNEMDERERQDFFRLKKIQDIKKKDIDRKAREREKWTEDKEHKKGLK</sequence>
<accession>A0A8X6Q910</accession>
<dbReference type="NCBIfam" id="TIGR00309">
    <property type="entry name" value="V_ATPase_subD"/>
    <property type="match status" value="1"/>
</dbReference>
<feature type="region of interest" description="Disordered" evidence="5">
    <location>
        <begin position="214"/>
        <end position="236"/>
    </location>
</feature>
<dbReference type="InterPro" id="IPR002699">
    <property type="entry name" value="V_ATPase_D"/>
</dbReference>
<dbReference type="GO" id="GO:0046961">
    <property type="term" value="F:proton-transporting ATPase activity, rotational mechanism"/>
    <property type="evidence" value="ECO:0007669"/>
    <property type="project" value="InterPro"/>
</dbReference>
<dbReference type="Pfam" id="PF01813">
    <property type="entry name" value="ATP-synt_D"/>
    <property type="match status" value="1"/>
</dbReference>
<evidence type="ECO:0000256" key="4">
    <source>
        <dbReference type="ARBA" id="ARBA00045737"/>
    </source>
</evidence>
<evidence type="ECO:0000313" key="6">
    <source>
        <dbReference type="EMBL" id="GFU06716.1"/>
    </source>
</evidence>
<evidence type="ECO:0000256" key="3">
    <source>
        <dbReference type="ARBA" id="ARBA00023065"/>
    </source>
</evidence>
<dbReference type="Gene3D" id="1.10.287.3240">
    <property type="match status" value="1"/>
</dbReference>
<reference evidence="6" key="1">
    <citation type="submission" date="2020-08" db="EMBL/GenBank/DDBJ databases">
        <title>Multicomponent nature underlies the extraordinary mechanical properties of spider dragline silk.</title>
        <authorList>
            <person name="Kono N."/>
            <person name="Nakamura H."/>
            <person name="Mori M."/>
            <person name="Yoshida Y."/>
            <person name="Ohtoshi R."/>
            <person name="Malay A.D."/>
            <person name="Moran D.A.P."/>
            <person name="Tomita M."/>
            <person name="Numata K."/>
            <person name="Arakawa K."/>
        </authorList>
    </citation>
    <scope>NUCLEOTIDE SEQUENCE</scope>
</reference>
<dbReference type="EMBL" id="BMAW01124186">
    <property type="protein sequence ID" value="GFU06716.1"/>
    <property type="molecule type" value="Genomic_DNA"/>
</dbReference>
<evidence type="ECO:0000256" key="1">
    <source>
        <dbReference type="ARBA" id="ARBA00005850"/>
    </source>
</evidence>
<evidence type="ECO:0000313" key="7">
    <source>
        <dbReference type="Proteomes" id="UP000887013"/>
    </source>
</evidence>
<dbReference type="OrthoDB" id="7676488at2759"/>
<keyword evidence="3" id="KW-0406">Ion transport</keyword>
<evidence type="ECO:0000256" key="2">
    <source>
        <dbReference type="ARBA" id="ARBA00022448"/>
    </source>
</evidence>
<gene>
    <name evidence="6" type="primary">VATPD</name>
    <name evidence="6" type="ORF">NPIL_552331</name>
</gene>
<dbReference type="Proteomes" id="UP000887013">
    <property type="component" value="Unassembled WGS sequence"/>
</dbReference>
<comment type="caution">
    <text evidence="6">The sequence shown here is derived from an EMBL/GenBank/DDBJ whole genome shotgun (WGS) entry which is preliminary data.</text>
</comment>